<protein>
    <submittedName>
        <fullName evidence="2">Uncharacterized protein</fullName>
    </submittedName>
</protein>
<gene>
    <name evidence="2" type="ORF">BOTBODRAFT_525283</name>
</gene>
<accession>A0A067MCC8</accession>
<feature type="compositionally biased region" description="Polar residues" evidence="1">
    <location>
        <begin position="48"/>
        <end position="62"/>
    </location>
</feature>
<dbReference type="EMBL" id="KL198077">
    <property type="protein sequence ID" value="KDQ09552.1"/>
    <property type="molecule type" value="Genomic_DNA"/>
</dbReference>
<organism evidence="2 3">
    <name type="scientific">Botryobasidium botryosum (strain FD-172 SS1)</name>
    <dbReference type="NCBI Taxonomy" id="930990"/>
    <lineage>
        <taxon>Eukaryota</taxon>
        <taxon>Fungi</taxon>
        <taxon>Dikarya</taxon>
        <taxon>Basidiomycota</taxon>
        <taxon>Agaricomycotina</taxon>
        <taxon>Agaricomycetes</taxon>
        <taxon>Cantharellales</taxon>
        <taxon>Botryobasidiaceae</taxon>
        <taxon>Botryobasidium</taxon>
    </lineage>
</organism>
<dbReference type="InParanoid" id="A0A067MCC8"/>
<name>A0A067MCC8_BOTB1</name>
<dbReference type="AlphaFoldDB" id="A0A067MCC8"/>
<feature type="region of interest" description="Disordered" evidence="1">
    <location>
        <begin position="44"/>
        <end position="77"/>
    </location>
</feature>
<feature type="compositionally biased region" description="Basic and acidic residues" evidence="1">
    <location>
        <begin position="65"/>
        <end position="77"/>
    </location>
</feature>
<dbReference type="HOGENOM" id="CLU_2637762_0_0_1"/>
<proteinExistence type="predicted"/>
<sequence>MHWWSTGPSAGLEGPGVSGMYPSGGNASGGEILVVWFMRNKQQKNSHHQSVSRCSDSRNATSLLEHPRVARVEAPDV</sequence>
<feature type="region of interest" description="Disordered" evidence="1">
    <location>
        <begin position="1"/>
        <end position="24"/>
    </location>
</feature>
<evidence type="ECO:0000313" key="2">
    <source>
        <dbReference type="EMBL" id="KDQ09552.1"/>
    </source>
</evidence>
<evidence type="ECO:0000313" key="3">
    <source>
        <dbReference type="Proteomes" id="UP000027195"/>
    </source>
</evidence>
<reference evidence="3" key="1">
    <citation type="journal article" date="2014" name="Proc. Natl. Acad. Sci. U.S.A.">
        <title>Extensive sampling of basidiomycete genomes demonstrates inadequacy of the white-rot/brown-rot paradigm for wood decay fungi.</title>
        <authorList>
            <person name="Riley R."/>
            <person name="Salamov A.A."/>
            <person name="Brown D.W."/>
            <person name="Nagy L.G."/>
            <person name="Floudas D."/>
            <person name="Held B.W."/>
            <person name="Levasseur A."/>
            <person name="Lombard V."/>
            <person name="Morin E."/>
            <person name="Otillar R."/>
            <person name="Lindquist E.A."/>
            <person name="Sun H."/>
            <person name="LaButti K.M."/>
            <person name="Schmutz J."/>
            <person name="Jabbour D."/>
            <person name="Luo H."/>
            <person name="Baker S.E."/>
            <person name="Pisabarro A.G."/>
            <person name="Walton J.D."/>
            <person name="Blanchette R.A."/>
            <person name="Henrissat B."/>
            <person name="Martin F."/>
            <person name="Cullen D."/>
            <person name="Hibbett D.S."/>
            <person name="Grigoriev I.V."/>
        </authorList>
    </citation>
    <scope>NUCLEOTIDE SEQUENCE [LARGE SCALE GENOMIC DNA]</scope>
    <source>
        <strain evidence="3">FD-172 SS1</strain>
    </source>
</reference>
<dbReference type="Proteomes" id="UP000027195">
    <property type="component" value="Unassembled WGS sequence"/>
</dbReference>
<evidence type="ECO:0000256" key="1">
    <source>
        <dbReference type="SAM" id="MobiDB-lite"/>
    </source>
</evidence>
<keyword evidence="3" id="KW-1185">Reference proteome</keyword>